<keyword evidence="5 15" id="KW-0808">Transferase</keyword>
<dbReference type="InterPro" id="IPR036775">
    <property type="entry name" value="DNA_pol_Y-fam_lit_finger_sf"/>
</dbReference>
<comment type="similarity">
    <text evidence="2 15">Belongs to the DNA polymerase type-Y family.</text>
</comment>
<keyword evidence="4 15" id="KW-0963">Cytoplasm</keyword>
<keyword evidence="10 15" id="KW-0460">Magnesium</keyword>
<dbReference type="InterPro" id="IPR001126">
    <property type="entry name" value="UmuC"/>
</dbReference>
<evidence type="ECO:0000256" key="4">
    <source>
        <dbReference type="ARBA" id="ARBA00022490"/>
    </source>
</evidence>
<evidence type="ECO:0000256" key="14">
    <source>
        <dbReference type="ARBA" id="ARBA00049244"/>
    </source>
</evidence>
<dbReference type="HAMAP" id="MF_01113">
    <property type="entry name" value="DNApol_IV"/>
    <property type="match status" value="1"/>
</dbReference>
<dbReference type="InterPro" id="IPR022880">
    <property type="entry name" value="DNApol_IV"/>
</dbReference>
<evidence type="ECO:0000313" key="19">
    <source>
        <dbReference type="Proteomes" id="UP000464675"/>
    </source>
</evidence>
<evidence type="ECO:0000256" key="1">
    <source>
        <dbReference type="ARBA" id="ARBA00004496"/>
    </source>
</evidence>
<comment type="function">
    <text evidence="15">Poorly processive, error-prone DNA polymerase involved in untargeted mutagenesis. Copies undamaged DNA at stalled replication forks, which arise in vivo from mismatched or misaligned primer ends. These misaligned primers can be extended by PolIV. Exhibits no 3'-5' exonuclease (proofreading) activity. May be involved in translesional synthesis, in conjunction with the beta clamp from PolIII.</text>
</comment>
<accession>A0A6P1TAK4</accession>
<dbReference type="SUPFAM" id="SSF56672">
    <property type="entry name" value="DNA/RNA polymerases"/>
    <property type="match status" value="1"/>
</dbReference>
<dbReference type="GO" id="GO:0009432">
    <property type="term" value="P:SOS response"/>
    <property type="evidence" value="ECO:0007669"/>
    <property type="project" value="UniProtKB-ARBA"/>
</dbReference>
<dbReference type="RefSeq" id="WP_161858103.1">
    <property type="nucleotide sequence ID" value="NZ_CP047491.1"/>
</dbReference>
<dbReference type="GO" id="GO:0000287">
    <property type="term" value="F:magnesium ion binding"/>
    <property type="evidence" value="ECO:0007669"/>
    <property type="project" value="UniProtKB-UniRule"/>
</dbReference>
<reference evidence="18 19" key="1">
    <citation type="submission" date="2020-01" db="EMBL/GenBank/DDBJ databases">
        <title>The possibility of degradation of plastic by Microbulbifer hydrolyticus IRE-31.</title>
        <authorList>
            <person name="Liu L."/>
        </authorList>
    </citation>
    <scope>NUCLEOTIDE SEQUENCE [LARGE SCALE GENOMIC DNA]</scope>
    <source>
        <strain evidence="18 19">IRE-31</strain>
    </source>
</reference>
<dbReference type="GO" id="GO:0006261">
    <property type="term" value="P:DNA-templated DNA replication"/>
    <property type="evidence" value="ECO:0007669"/>
    <property type="project" value="UniProtKB-UniRule"/>
</dbReference>
<dbReference type="GO" id="GO:0003887">
    <property type="term" value="F:DNA-directed DNA polymerase activity"/>
    <property type="evidence" value="ECO:0007669"/>
    <property type="project" value="UniProtKB-UniRule"/>
</dbReference>
<keyword evidence="9 15" id="KW-0227">DNA damage</keyword>
<organism evidence="17 20">
    <name type="scientific">Microbulbifer hydrolyticus</name>
    <dbReference type="NCBI Taxonomy" id="48074"/>
    <lineage>
        <taxon>Bacteria</taxon>
        <taxon>Pseudomonadati</taxon>
        <taxon>Pseudomonadota</taxon>
        <taxon>Gammaproteobacteria</taxon>
        <taxon>Cellvibrionales</taxon>
        <taxon>Microbulbiferaceae</taxon>
        <taxon>Microbulbifer</taxon>
    </lineage>
</organism>
<dbReference type="GO" id="GO:0003684">
    <property type="term" value="F:damaged DNA binding"/>
    <property type="evidence" value="ECO:0007669"/>
    <property type="project" value="InterPro"/>
</dbReference>
<keyword evidence="19" id="KW-1185">Reference proteome</keyword>
<evidence type="ECO:0000256" key="2">
    <source>
        <dbReference type="ARBA" id="ARBA00010945"/>
    </source>
</evidence>
<evidence type="ECO:0000256" key="7">
    <source>
        <dbReference type="ARBA" id="ARBA00022705"/>
    </source>
</evidence>
<name>A0A6P1TAK4_9GAMM</name>
<dbReference type="InterPro" id="IPR043502">
    <property type="entry name" value="DNA/RNA_pol_sf"/>
</dbReference>
<comment type="cofactor">
    <cofactor evidence="15">
        <name>Mg(2+)</name>
        <dbReference type="ChEBI" id="CHEBI:18420"/>
    </cofactor>
    <text evidence="15">Binds 2 magnesium ions per subunit.</text>
</comment>
<evidence type="ECO:0000313" key="18">
    <source>
        <dbReference type="EMBL" id="QHQ38775.1"/>
    </source>
</evidence>
<reference evidence="17 20" key="2">
    <citation type="submission" date="2020-08" db="EMBL/GenBank/DDBJ databases">
        <title>Genomic Encyclopedia of Type Strains, Phase IV (KMG-IV): sequencing the most valuable type-strain genomes for metagenomic binning, comparative biology and taxonomic classification.</title>
        <authorList>
            <person name="Goeker M."/>
        </authorList>
    </citation>
    <scope>NUCLEOTIDE SEQUENCE [LARGE SCALE GENOMIC DNA]</scope>
    <source>
        <strain evidence="17 20">DSM 11525</strain>
    </source>
</reference>
<dbReference type="Gene3D" id="3.30.1490.100">
    <property type="entry name" value="DNA polymerase, Y-family, little finger domain"/>
    <property type="match status" value="1"/>
</dbReference>
<dbReference type="GO" id="GO:0042276">
    <property type="term" value="P:error-prone translesion synthesis"/>
    <property type="evidence" value="ECO:0007669"/>
    <property type="project" value="TreeGrafter"/>
</dbReference>
<evidence type="ECO:0000256" key="12">
    <source>
        <dbReference type="ARBA" id="ARBA00023125"/>
    </source>
</evidence>
<evidence type="ECO:0000256" key="11">
    <source>
        <dbReference type="ARBA" id="ARBA00022932"/>
    </source>
</evidence>
<evidence type="ECO:0000256" key="6">
    <source>
        <dbReference type="ARBA" id="ARBA00022695"/>
    </source>
</evidence>
<dbReference type="GO" id="GO:0006281">
    <property type="term" value="P:DNA repair"/>
    <property type="evidence" value="ECO:0007669"/>
    <property type="project" value="UniProtKB-UniRule"/>
</dbReference>
<dbReference type="PROSITE" id="PS50173">
    <property type="entry name" value="UMUC"/>
    <property type="match status" value="1"/>
</dbReference>
<comment type="subcellular location">
    <subcellularLocation>
        <location evidence="1 15">Cytoplasm</location>
    </subcellularLocation>
</comment>
<dbReference type="InterPro" id="IPR017961">
    <property type="entry name" value="DNA_pol_Y-fam_little_finger"/>
</dbReference>
<evidence type="ECO:0000256" key="5">
    <source>
        <dbReference type="ARBA" id="ARBA00022679"/>
    </source>
</evidence>
<dbReference type="GO" id="GO:0005829">
    <property type="term" value="C:cytosol"/>
    <property type="evidence" value="ECO:0007669"/>
    <property type="project" value="TreeGrafter"/>
</dbReference>
<dbReference type="FunFam" id="3.30.70.270:FF:000002">
    <property type="entry name" value="DNA polymerase IV"/>
    <property type="match status" value="1"/>
</dbReference>
<keyword evidence="13 15" id="KW-0234">DNA repair</keyword>
<feature type="site" description="Substrate discrimination" evidence="15">
    <location>
        <position position="13"/>
    </location>
</feature>
<dbReference type="OrthoDB" id="9808813at2"/>
<dbReference type="Gene3D" id="3.30.70.270">
    <property type="match status" value="1"/>
</dbReference>
<dbReference type="NCBIfam" id="NF002677">
    <property type="entry name" value="PRK02406.1"/>
    <property type="match status" value="1"/>
</dbReference>
<dbReference type="PANTHER" id="PTHR11076">
    <property type="entry name" value="DNA REPAIR POLYMERASE UMUC / TRANSFERASE FAMILY MEMBER"/>
    <property type="match status" value="1"/>
</dbReference>
<protein>
    <recommendedName>
        <fullName evidence="15">DNA polymerase IV</fullName>
        <shortName evidence="15">Pol IV</shortName>
        <ecNumber evidence="15">2.7.7.7</ecNumber>
    </recommendedName>
</protein>
<dbReference type="EMBL" id="JACHHR010000001">
    <property type="protein sequence ID" value="MBB5210784.1"/>
    <property type="molecule type" value="Genomic_DNA"/>
</dbReference>
<gene>
    <name evidence="15 18" type="primary">dinB</name>
    <name evidence="18" type="ORF">GTQ55_07090</name>
    <name evidence="17" type="ORF">HNQ53_000972</name>
</gene>
<dbReference type="InterPro" id="IPR043128">
    <property type="entry name" value="Rev_trsase/Diguanyl_cyclase"/>
</dbReference>
<dbReference type="AlphaFoldDB" id="A0A6P1TAK4"/>
<keyword evidence="6 15" id="KW-0548">Nucleotidyltransferase</keyword>
<feature type="binding site" evidence="15">
    <location>
        <position position="8"/>
    </location>
    <ligand>
        <name>Mg(2+)</name>
        <dbReference type="ChEBI" id="CHEBI:18420"/>
    </ligand>
</feature>
<evidence type="ECO:0000256" key="3">
    <source>
        <dbReference type="ARBA" id="ARBA00022457"/>
    </source>
</evidence>
<evidence type="ECO:0000313" key="17">
    <source>
        <dbReference type="EMBL" id="MBB5210784.1"/>
    </source>
</evidence>
<feature type="domain" description="UmuC" evidence="16">
    <location>
        <begin position="4"/>
        <end position="185"/>
    </location>
</feature>
<evidence type="ECO:0000256" key="15">
    <source>
        <dbReference type="HAMAP-Rule" id="MF_01113"/>
    </source>
</evidence>
<comment type="catalytic activity">
    <reaction evidence="14 15">
        <text>DNA(n) + a 2'-deoxyribonucleoside 5'-triphosphate = DNA(n+1) + diphosphate</text>
        <dbReference type="Rhea" id="RHEA:22508"/>
        <dbReference type="Rhea" id="RHEA-COMP:17339"/>
        <dbReference type="Rhea" id="RHEA-COMP:17340"/>
        <dbReference type="ChEBI" id="CHEBI:33019"/>
        <dbReference type="ChEBI" id="CHEBI:61560"/>
        <dbReference type="ChEBI" id="CHEBI:173112"/>
        <dbReference type="EC" id="2.7.7.7"/>
    </reaction>
</comment>
<dbReference type="EMBL" id="CP047491">
    <property type="protein sequence ID" value="QHQ38775.1"/>
    <property type="molecule type" value="Genomic_DNA"/>
</dbReference>
<dbReference type="Pfam" id="PF21999">
    <property type="entry name" value="IMS_HHH_1"/>
    <property type="match status" value="1"/>
</dbReference>
<dbReference type="EC" id="2.7.7.7" evidence="15"/>
<dbReference type="FunFam" id="3.40.1170.60:FF:000001">
    <property type="entry name" value="DNA polymerase IV"/>
    <property type="match status" value="1"/>
</dbReference>
<dbReference type="Gene3D" id="3.40.1170.60">
    <property type="match status" value="1"/>
</dbReference>
<dbReference type="InterPro" id="IPR053848">
    <property type="entry name" value="IMS_HHH_1"/>
</dbReference>
<dbReference type="PANTHER" id="PTHR11076:SF33">
    <property type="entry name" value="DNA POLYMERASE KAPPA"/>
    <property type="match status" value="1"/>
</dbReference>
<keyword evidence="11 15" id="KW-0239">DNA-directed DNA polymerase</keyword>
<dbReference type="InterPro" id="IPR050116">
    <property type="entry name" value="DNA_polymerase-Y"/>
</dbReference>
<dbReference type="Pfam" id="PF11799">
    <property type="entry name" value="IMS_C"/>
    <property type="match status" value="1"/>
</dbReference>
<keyword evidence="12 15" id="KW-0238">DNA-binding</keyword>
<evidence type="ECO:0000256" key="13">
    <source>
        <dbReference type="ARBA" id="ARBA00023204"/>
    </source>
</evidence>
<dbReference type="Proteomes" id="UP000563601">
    <property type="component" value="Unassembled WGS sequence"/>
</dbReference>
<keyword evidence="3 15" id="KW-0515">Mutator protein</keyword>
<sequence>MRKIIHCDCDCFYASVEMRDDPNLRGRPIAVGGSSDRRGVISTCNYEARSFGVRSAMPTSQAKKLCPDLIVVPGNMKKYREVSAQIREIFLTFTDIIEPLSLDEAFLDVSDSTHCNGSATLIAREIRAQVQKELGITISAGVAPNKFLAKIASDWQKPDGLTVIHPNAVEDFVLRLPVKKIHGVGRVTAEKMHREGIHSCSDLRRFTLVELVQKYGKFGNRLYYLARGEDDRPVNGDGSRKSVSVEHTFSEDLKSREDWQEQMTSLYGRLQERLENLGDRYEISSAILKVKYADFSQSTQERASRAGRISEFKQLLQQCWDKRSDPIRLLGVGVKLKDLRAELGPEQLPLPFRGERPSTT</sequence>
<dbReference type="FunFam" id="1.10.150.20:FF:000019">
    <property type="entry name" value="DNA polymerase IV"/>
    <property type="match status" value="1"/>
</dbReference>
<dbReference type="Pfam" id="PF00817">
    <property type="entry name" value="IMS"/>
    <property type="match status" value="1"/>
</dbReference>
<evidence type="ECO:0000256" key="10">
    <source>
        <dbReference type="ARBA" id="ARBA00022842"/>
    </source>
</evidence>
<dbReference type="Proteomes" id="UP000464675">
    <property type="component" value="Chromosome"/>
</dbReference>
<dbReference type="Gene3D" id="1.10.150.20">
    <property type="entry name" value="5' to 3' exonuclease, C-terminal subdomain"/>
    <property type="match status" value="1"/>
</dbReference>
<evidence type="ECO:0000256" key="8">
    <source>
        <dbReference type="ARBA" id="ARBA00022723"/>
    </source>
</evidence>
<keyword evidence="7 15" id="KW-0235">DNA replication</keyword>
<evidence type="ECO:0000256" key="9">
    <source>
        <dbReference type="ARBA" id="ARBA00022763"/>
    </source>
</evidence>
<evidence type="ECO:0000259" key="16">
    <source>
        <dbReference type="PROSITE" id="PS50173"/>
    </source>
</evidence>
<keyword evidence="8 15" id="KW-0479">Metal-binding</keyword>
<proteinExistence type="inferred from homology"/>
<feature type="active site" evidence="15">
    <location>
        <position position="104"/>
    </location>
</feature>
<dbReference type="SUPFAM" id="SSF100879">
    <property type="entry name" value="Lesion bypass DNA polymerase (Y-family), little finger domain"/>
    <property type="match status" value="1"/>
</dbReference>
<comment type="subunit">
    <text evidence="15">Monomer.</text>
</comment>
<evidence type="ECO:0000313" key="20">
    <source>
        <dbReference type="Proteomes" id="UP000563601"/>
    </source>
</evidence>
<feature type="binding site" evidence="15">
    <location>
        <position position="103"/>
    </location>
    <ligand>
        <name>Mg(2+)</name>
        <dbReference type="ChEBI" id="CHEBI:18420"/>
    </ligand>
</feature>
<dbReference type="CDD" id="cd03586">
    <property type="entry name" value="PolY_Pol_IV_kappa"/>
    <property type="match status" value="1"/>
</dbReference>